<organism evidence="1 2">
    <name type="scientific">Paenibacillus graminis</name>
    <dbReference type="NCBI Taxonomy" id="189425"/>
    <lineage>
        <taxon>Bacteria</taxon>
        <taxon>Bacillati</taxon>
        <taxon>Bacillota</taxon>
        <taxon>Bacilli</taxon>
        <taxon>Bacillales</taxon>
        <taxon>Paenibacillaceae</taxon>
        <taxon>Paenibacillus</taxon>
    </lineage>
</organism>
<dbReference type="SUPFAM" id="SSF81301">
    <property type="entry name" value="Nucleotidyltransferase"/>
    <property type="match status" value="1"/>
</dbReference>
<dbReference type="eggNOG" id="ENOG503413D">
    <property type="taxonomic scope" value="Bacteria"/>
</dbReference>
<dbReference type="Proteomes" id="UP000029500">
    <property type="component" value="Chromosome"/>
</dbReference>
<proteinExistence type="predicted"/>
<name>A0A089NLA6_9BACL</name>
<evidence type="ECO:0000313" key="2">
    <source>
        <dbReference type="Proteomes" id="UP000029500"/>
    </source>
</evidence>
<accession>A0A089NLA6</accession>
<dbReference type="Gene3D" id="3.30.460.40">
    <property type="match status" value="1"/>
</dbReference>
<reference evidence="1 2" key="1">
    <citation type="submission" date="2014-08" db="EMBL/GenBank/DDBJ databases">
        <title>Comparative genomics of the Paenibacillus odorifer group.</title>
        <authorList>
            <person name="den Bakker H.C."/>
            <person name="Tsai Y.-C."/>
            <person name="Martin N."/>
            <person name="Korlach J."/>
            <person name="Wiedmann M."/>
        </authorList>
    </citation>
    <scope>NUCLEOTIDE SEQUENCE [LARGE SCALE GENOMIC DNA]</scope>
    <source>
        <strain evidence="1 2">DSM 15220</strain>
    </source>
</reference>
<protein>
    <submittedName>
        <fullName evidence="1">Uncharacterized protein</fullName>
    </submittedName>
</protein>
<dbReference type="AlphaFoldDB" id="A0A089NLA6"/>
<keyword evidence="2" id="KW-1185">Reference proteome</keyword>
<gene>
    <name evidence="1" type="ORF">PGRAT_20935</name>
</gene>
<dbReference type="RefSeq" id="WP_025709314.1">
    <property type="nucleotide sequence ID" value="NZ_CP009287.1"/>
</dbReference>
<dbReference type="KEGG" id="pgm:PGRAT_20935"/>
<dbReference type="HOGENOM" id="CLU_116697_0_0_9"/>
<dbReference type="InterPro" id="IPR043519">
    <property type="entry name" value="NT_sf"/>
</dbReference>
<sequence length="205" mass="22350">MALTGVPEPLVTVLGELTEKLSLPWLEQPPAWLLGGSCGLLLHGVTLDAAPHDIDLYADIQDARRLHDVLSGYTVSGPEEDYSGGCFSLRSCYSLGNTSIELIGGFEIGHGSWQYSVNIQRLLAYAPVQDFTGIGLLRLMPAAHELIFNILRGRDERCASIAAYLRHDLSAHLPLLQSLILDNGLDLSFQMQLNQLLGVSPLIET</sequence>
<dbReference type="STRING" id="189425.PGRAT_20935"/>
<evidence type="ECO:0000313" key="1">
    <source>
        <dbReference type="EMBL" id="AIQ69824.1"/>
    </source>
</evidence>
<dbReference type="EMBL" id="CP009287">
    <property type="protein sequence ID" value="AIQ69824.1"/>
    <property type="molecule type" value="Genomic_DNA"/>
</dbReference>
<dbReference type="OrthoDB" id="2678373at2"/>